<dbReference type="PANTHER" id="PTHR12047:SF2">
    <property type="entry name" value="FANCONI ANEMIA GROUP A PROTEIN"/>
    <property type="match status" value="1"/>
</dbReference>
<gene>
    <name evidence="5" type="ORF">NP493_53g05002</name>
</gene>
<feature type="region of interest" description="Disordered" evidence="1">
    <location>
        <begin position="393"/>
        <end position="419"/>
    </location>
</feature>
<dbReference type="Pfam" id="PF24783">
    <property type="entry name" value="FANCA_arcN"/>
    <property type="match status" value="1"/>
</dbReference>
<sequence>MITAFLLVRQGCLEGAQVFPAYQQWFQTTFGNLATSPASSKKTFAFLIKFLTDVVPFETALYLKAHLQSPPSVPGKCRAILTDYISLVKTRLSDLGESMEELGIYEDGSNVSANISECAKSSRLAEQDVEKALSAFNKTGKVPASIMEASIFRKPYFVGRFLPSLLAPRPLPDVPDIRMKFIEALRSSEKIAPALYHKYTTTCDLLSAQLLEGITLVHVIAKLHDSGVCELDDEMDDILLPPLEQLQHSLDGLERLIAVVSEKIHTCLHTEPVQNIIIPLPLDIDLDPLDVDTPTLKVVDILLNTICKIVVTAGRHGNQLCEGHSEKGQWLGRLLVMLSDHRPVMTTFVQRLFDLIMRQGPVLESHHVTGLAAVLIHTTSVPHLHKSLMVKSSPTLSSSTHPADPPHCMSTSQDDDPRPHLSVGTRPLVEELFLSIPCFNAAWMGFILRLCQTVRLPGSLDTDKTHQLGAAIYQSEFFQELLKDSPDYFDWTIQQWRGGVECGSDVSTGECTTVLLDVILNFDGSAQFETTCQKRSSCGSTSWRTQQALGRGNGRSEMVLLLQRMMTQMSYDDTSHVGGKQPWLVAVFRERLAKLKEDERHLAEHIETVNFFSETSGSISASVSSDDNWILGVDLCCVYIKQHGGETARQLERFIFDICAQKTSLKQHEAADVLRSFQECALSCLTRELVLENSVTSHLTHLLLQLWLDMPQLMTSLPSGHQMAVFQRVVLVKSSTDQLTRLTTQSDHLMSVLLPLYNECCTVHDRWSLPGELTTHSQGVNLGFMLDAAAFVRKILSRVTPSTLQRLDRVSGHNNCVDPKNPH</sequence>
<dbReference type="InterPro" id="IPR055386">
    <property type="entry name" value="FANCA_helical"/>
</dbReference>
<keyword evidence="6" id="KW-1185">Reference proteome</keyword>
<evidence type="ECO:0000256" key="1">
    <source>
        <dbReference type="SAM" id="MobiDB-lite"/>
    </source>
</evidence>
<evidence type="ECO:0000259" key="4">
    <source>
        <dbReference type="Pfam" id="PF24783"/>
    </source>
</evidence>
<comment type="caution">
    <text evidence="5">The sequence shown here is derived from an EMBL/GenBank/DDBJ whole genome shotgun (WGS) entry which is preliminary data.</text>
</comment>
<reference evidence="5" key="1">
    <citation type="journal article" date="2023" name="Mol. Biol. Evol.">
        <title>Third-Generation Sequencing Reveals the Adaptive Role of the Epigenome in Three Deep-Sea Polychaetes.</title>
        <authorList>
            <person name="Perez M."/>
            <person name="Aroh O."/>
            <person name="Sun Y."/>
            <person name="Lan Y."/>
            <person name="Juniper S.K."/>
            <person name="Young C.R."/>
            <person name="Angers B."/>
            <person name="Qian P.Y."/>
        </authorList>
    </citation>
    <scope>NUCLEOTIDE SEQUENCE</scope>
    <source>
        <strain evidence="5">R07B-5</strain>
    </source>
</reference>
<feature type="domain" description="Fanconi anaemia group A protein helical" evidence="3">
    <location>
        <begin position="124"/>
        <end position="203"/>
    </location>
</feature>
<dbReference type="EMBL" id="JAODUO010000053">
    <property type="protein sequence ID" value="KAK2191368.1"/>
    <property type="molecule type" value="Genomic_DNA"/>
</dbReference>
<dbReference type="GO" id="GO:0036297">
    <property type="term" value="P:interstrand cross-link repair"/>
    <property type="evidence" value="ECO:0007669"/>
    <property type="project" value="InterPro"/>
</dbReference>
<feature type="domain" description="Fanconi anaemia group A protein arcN subdomain" evidence="4">
    <location>
        <begin position="251"/>
        <end position="387"/>
    </location>
</feature>
<proteinExistence type="predicted"/>
<evidence type="ECO:0000313" key="5">
    <source>
        <dbReference type="EMBL" id="KAK2191368.1"/>
    </source>
</evidence>
<evidence type="ECO:0000259" key="2">
    <source>
        <dbReference type="Pfam" id="PF15865"/>
    </source>
</evidence>
<evidence type="ECO:0000313" key="6">
    <source>
        <dbReference type="Proteomes" id="UP001209878"/>
    </source>
</evidence>
<organism evidence="5 6">
    <name type="scientific">Ridgeia piscesae</name>
    <name type="common">Tubeworm</name>
    <dbReference type="NCBI Taxonomy" id="27915"/>
    <lineage>
        <taxon>Eukaryota</taxon>
        <taxon>Metazoa</taxon>
        <taxon>Spiralia</taxon>
        <taxon>Lophotrochozoa</taxon>
        <taxon>Annelida</taxon>
        <taxon>Polychaeta</taxon>
        <taxon>Sedentaria</taxon>
        <taxon>Canalipalpata</taxon>
        <taxon>Sabellida</taxon>
        <taxon>Siboglinidae</taxon>
        <taxon>Ridgeia</taxon>
    </lineage>
</organism>
<accession>A0AAD9PAZ3</accession>
<dbReference type="InterPro" id="IPR055387">
    <property type="entry name" value="FANCA_arcN"/>
</dbReference>
<feature type="domain" description="Fanconi anaemia group A protein N-terminal" evidence="2">
    <location>
        <begin position="1"/>
        <end position="95"/>
    </location>
</feature>
<protein>
    <submittedName>
        <fullName evidence="5">Uncharacterized protein</fullName>
    </submittedName>
</protein>
<dbReference type="PANTHER" id="PTHR12047">
    <property type="entry name" value="FANCONI ANEMIA GROUP A PROTEIN"/>
    <property type="match status" value="1"/>
</dbReference>
<dbReference type="AlphaFoldDB" id="A0AAD9PAZ3"/>
<name>A0AAD9PAZ3_RIDPI</name>
<dbReference type="InterPro" id="IPR031729">
    <property type="entry name" value="Fanconi_A_N"/>
</dbReference>
<dbReference type="Pfam" id="PF15865">
    <property type="entry name" value="Fanconi_A_N"/>
    <property type="match status" value="1"/>
</dbReference>
<dbReference type="InterPro" id="IPR003516">
    <property type="entry name" value="FANCA"/>
</dbReference>
<dbReference type="Pfam" id="PF24781">
    <property type="entry name" value="FANCA_helical"/>
    <property type="match status" value="1"/>
</dbReference>
<evidence type="ECO:0000259" key="3">
    <source>
        <dbReference type="Pfam" id="PF24781"/>
    </source>
</evidence>
<dbReference type="Proteomes" id="UP001209878">
    <property type="component" value="Unassembled WGS sequence"/>
</dbReference>
<dbReference type="GO" id="GO:0043240">
    <property type="term" value="C:Fanconi anaemia nuclear complex"/>
    <property type="evidence" value="ECO:0007669"/>
    <property type="project" value="InterPro"/>
</dbReference>